<dbReference type="GO" id="GO:0016460">
    <property type="term" value="C:myosin II complex"/>
    <property type="evidence" value="ECO:0007669"/>
    <property type="project" value="TreeGrafter"/>
</dbReference>
<proteinExistence type="inferred from homology"/>
<dbReference type="PANTHER" id="PTHR23048:SF0">
    <property type="entry name" value="CALMODULIN LIKE 3"/>
    <property type="match status" value="1"/>
</dbReference>
<comment type="function">
    <text evidence="10">Plays a fundamental role in microtubule organizing center structure and function. Component of the infraciliary lattice (ICL) and the ciliary basal bodies.</text>
</comment>
<dbReference type="InterPro" id="IPR002048">
    <property type="entry name" value="EF_hand_dom"/>
</dbReference>
<dbReference type="PROSITE" id="PS00018">
    <property type="entry name" value="EF_HAND_1"/>
    <property type="match status" value="3"/>
</dbReference>
<evidence type="ECO:0000256" key="2">
    <source>
        <dbReference type="ARBA" id="ARBA00005253"/>
    </source>
</evidence>
<keyword evidence="8" id="KW-0007">Acetylation</keyword>
<dbReference type="InterPro" id="IPR050230">
    <property type="entry name" value="CALM/Myosin/TropC-like"/>
</dbReference>
<dbReference type="CDD" id="cd00051">
    <property type="entry name" value="EFh"/>
    <property type="match status" value="1"/>
</dbReference>
<evidence type="ECO:0000313" key="12">
    <source>
        <dbReference type="EMBL" id="CAG9330750.1"/>
    </source>
</evidence>
<evidence type="ECO:0000256" key="9">
    <source>
        <dbReference type="ARBA" id="ARBA00023212"/>
    </source>
</evidence>
<evidence type="ECO:0000256" key="5">
    <source>
        <dbReference type="ARBA" id="ARBA00022723"/>
    </source>
</evidence>
<evidence type="ECO:0000256" key="6">
    <source>
        <dbReference type="ARBA" id="ARBA00022737"/>
    </source>
</evidence>
<name>A0AAU9JV71_9CILI</name>
<dbReference type="PANTHER" id="PTHR23048">
    <property type="entry name" value="MYOSIN LIGHT CHAIN 1, 3"/>
    <property type="match status" value="1"/>
</dbReference>
<dbReference type="AlphaFoldDB" id="A0AAU9JV71"/>
<sequence>MLFESYEELEECFTLFDRNHNGYLDIQELSNALRAMGLDKSQSQVEKLLQSVDLHHRNEINIEEFSRLCGVTKPRPKITKQQLMRRIAKFDKDKNGFIEAGELRNLLRFNGDSVDEEHVEKILKDFDTNGDGKLSIEELAVGLLRRVNNN</sequence>
<evidence type="ECO:0000256" key="4">
    <source>
        <dbReference type="ARBA" id="ARBA00022490"/>
    </source>
</evidence>
<comment type="caution">
    <text evidence="12">The sequence shown here is derived from an EMBL/GenBank/DDBJ whole genome shotgun (WGS) entry which is preliminary data.</text>
</comment>
<evidence type="ECO:0000313" key="13">
    <source>
        <dbReference type="Proteomes" id="UP001162131"/>
    </source>
</evidence>
<dbReference type="Gene3D" id="1.10.238.10">
    <property type="entry name" value="EF-hand"/>
    <property type="match status" value="2"/>
</dbReference>
<evidence type="ECO:0000256" key="3">
    <source>
        <dbReference type="ARBA" id="ARBA00020786"/>
    </source>
</evidence>
<comment type="subcellular location">
    <subcellularLocation>
        <location evidence="1">Cytoplasm</location>
        <location evidence="1">Cytoskeleton</location>
    </subcellularLocation>
</comment>
<dbReference type="InterPro" id="IPR018247">
    <property type="entry name" value="EF_Hand_1_Ca_BS"/>
</dbReference>
<keyword evidence="7" id="KW-0106">Calcium</keyword>
<feature type="domain" description="EF-hand" evidence="11">
    <location>
        <begin position="78"/>
        <end position="113"/>
    </location>
</feature>
<accession>A0AAU9JV71</accession>
<reference evidence="12" key="1">
    <citation type="submission" date="2021-09" db="EMBL/GenBank/DDBJ databases">
        <authorList>
            <consortium name="AG Swart"/>
            <person name="Singh M."/>
            <person name="Singh A."/>
            <person name="Seah K."/>
            <person name="Emmerich C."/>
        </authorList>
    </citation>
    <scope>NUCLEOTIDE SEQUENCE</scope>
    <source>
        <strain evidence="12">ATCC30299</strain>
    </source>
</reference>
<gene>
    <name evidence="12" type="ORF">BSTOLATCC_MIC52164</name>
</gene>
<evidence type="ECO:0000256" key="10">
    <source>
        <dbReference type="ARBA" id="ARBA00025692"/>
    </source>
</evidence>
<evidence type="ECO:0000259" key="11">
    <source>
        <dbReference type="PROSITE" id="PS50222"/>
    </source>
</evidence>
<evidence type="ECO:0000256" key="1">
    <source>
        <dbReference type="ARBA" id="ARBA00004245"/>
    </source>
</evidence>
<dbReference type="SUPFAM" id="SSF47473">
    <property type="entry name" value="EF-hand"/>
    <property type="match status" value="1"/>
</dbReference>
<keyword evidence="4" id="KW-0963">Cytoplasm</keyword>
<dbReference type="Pfam" id="PF13499">
    <property type="entry name" value="EF-hand_7"/>
    <property type="match status" value="2"/>
</dbReference>
<keyword evidence="5" id="KW-0479">Metal-binding</keyword>
<protein>
    <recommendedName>
        <fullName evidence="3">Calmodulin</fullName>
    </recommendedName>
</protein>
<dbReference type="PROSITE" id="PS50222">
    <property type="entry name" value="EF_HAND_2"/>
    <property type="match status" value="3"/>
</dbReference>
<keyword evidence="13" id="KW-1185">Reference proteome</keyword>
<evidence type="ECO:0000256" key="7">
    <source>
        <dbReference type="ARBA" id="ARBA00022837"/>
    </source>
</evidence>
<comment type="similarity">
    <text evidence="2">Belongs to the centrin family.</text>
</comment>
<dbReference type="GO" id="GO:0005509">
    <property type="term" value="F:calcium ion binding"/>
    <property type="evidence" value="ECO:0007669"/>
    <property type="project" value="InterPro"/>
</dbReference>
<dbReference type="SMART" id="SM00054">
    <property type="entry name" value="EFh"/>
    <property type="match status" value="4"/>
</dbReference>
<evidence type="ECO:0000256" key="8">
    <source>
        <dbReference type="ARBA" id="ARBA00022990"/>
    </source>
</evidence>
<dbReference type="Proteomes" id="UP001162131">
    <property type="component" value="Unassembled WGS sequence"/>
</dbReference>
<feature type="domain" description="EF-hand" evidence="11">
    <location>
        <begin position="4"/>
        <end position="39"/>
    </location>
</feature>
<keyword evidence="6" id="KW-0677">Repeat</keyword>
<feature type="domain" description="EF-hand" evidence="11">
    <location>
        <begin position="114"/>
        <end position="149"/>
    </location>
</feature>
<organism evidence="12 13">
    <name type="scientific">Blepharisma stoltei</name>
    <dbReference type="NCBI Taxonomy" id="1481888"/>
    <lineage>
        <taxon>Eukaryota</taxon>
        <taxon>Sar</taxon>
        <taxon>Alveolata</taxon>
        <taxon>Ciliophora</taxon>
        <taxon>Postciliodesmatophora</taxon>
        <taxon>Heterotrichea</taxon>
        <taxon>Heterotrichida</taxon>
        <taxon>Blepharismidae</taxon>
        <taxon>Blepharisma</taxon>
    </lineage>
</organism>
<dbReference type="FunFam" id="1.10.238.10:FF:000178">
    <property type="entry name" value="Calmodulin-2 A"/>
    <property type="match status" value="1"/>
</dbReference>
<dbReference type="InterPro" id="IPR011992">
    <property type="entry name" value="EF-hand-dom_pair"/>
</dbReference>
<dbReference type="EMBL" id="CAJZBQ010000052">
    <property type="protein sequence ID" value="CAG9330750.1"/>
    <property type="molecule type" value="Genomic_DNA"/>
</dbReference>
<keyword evidence="9" id="KW-0206">Cytoskeleton</keyword>